<evidence type="ECO:0000313" key="8">
    <source>
        <dbReference type="EMBL" id="TCS71502.1"/>
    </source>
</evidence>
<dbReference type="RefSeq" id="WP_126461292.1">
    <property type="nucleotide sequence ID" value="NZ_AP018721.1"/>
</dbReference>
<organism evidence="8 9">
    <name type="scientific">Sulfuritortus calidifontis</name>
    <dbReference type="NCBI Taxonomy" id="1914471"/>
    <lineage>
        <taxon>Bacteria</taxon>
        <taxon>Pseudomonadati</taxon>
        <taxon>Pseudomonadota</taxon>
        <taxon>Betaproteobacteria</taxon>
        <taxon>Nitrosomonadales</taxon>
        <taxon>Thiobacillaceae</taxon>
        <taxon>Sulfuritortus</taxon>
    </lineage>
</organism>
<gene>
    <name evidence="8" type="ORF">EDC61_10948</name>
</gene>
<feature type="transmembrane region" description="Helical" evidence="6">
    <location>
        <begin position="33"/>
        <end position="58"/>
    </location>
</feature>
<feature type="transmembrane region" description="Helical" evidence="6">
    <location>
        <begin position="138"/>
        <end position="160"/>
    </location>
</feature>
<feature type="domain" description="Cyclic nucleotide-binding" evidence="7">
    <location>
        <begin position="314"/>
        <end position="415"/>
    </location>
</feature>
<reference evidence="8 9" key="1">
    <citation type="submission" date="2019-03" db="EMBL/GenBank/DDBJ databases">
        <title>Genomic Encyclopedia of Type Strains, Phase IV (KMG-IV): sequencing the most valuable type-strain genomes for metagenomic binning, comparative biology and taxonomic classification.</title>
        <authorList>
            <person name="Goeker M."/>
        </authorList>
    </citation>
    <scope>NUCLEOTIDE SEQUENCE [LARGE SCALE GENOMIC DNA]</scope>
    <source>
        <strain evidence="8 9">DSM 103923</strain>
    </source>
</reference>
<evidence type="ECO:0000256" key="3">
    <source>
        <dbReference type="ARBA" id="ARBA00022692"/>
    </source>
</evidence>
<evidence type="ECO:0000256" key="6">
    <source>
        <dbReference type="SAM" id="Phobius"/>
    </source>
</evidence>
<dbReference type="PANTHER" id="PTHR30213">
    <property type="entry name" value="INNER MEMBRANE PROTEIN YHJD"/>
    <property type="match status" value="1"/>
</dbReference>
<feature type="transmembrane region" description="Helical" evidence="6">
    <location>
        <begin position="215"/>
        <end position="237"/>
    </location>
</feature>
<keyword evidence="5 6" id="KW-0472">Membrane</keyword>
<evidence type="ECO:0000256" key="5">
    <source>
        <dbReference type="ARBA" id="ARBA00023136"/>
    </source>
</evidence>
<dbReference type="SUPFAM" id="SSF51206">
    <property type="entry name" value="cAMP-binding domain-like"/>
    <property type="match status" value="1"/>
</dbReference>
<keyword evidence="4 6" id="KW-1133">Transmembrane helix</keyword>
<evidence type="ECO:0000259" key="7">
    <source>
        <dbReference type="PROSITE" id="PS50042"/>
    </source>
</evidence>
<keyword evidence="9" id="KW-1185">Reference proteome</keyword>
<dbReference type="InterPro" id="IPR018490">
    <property type="entry name" value="cNMP-bd_dom_sf"/>
</dbReference>
<sequence>MAEAKTPTPRRNRLDWLMQTAWTTWRLFSKNELFNHAAAVSLYFLLSAAPLVMLTLYATNLLERWAAGSVPGTILLAAVYDQFHLDTLRQFGIIPAKTKLAAGGVGLLTLVLASRGLLNALQSAFRVIFPADSKRRFVVSWAIPLLIVPLAFLLILLGVAARGVLEFLAQPSLLGSARAGALEAASSLLSLLTVWALTFFAFWRLPLKPPPLRATLWVSALAALSLVILATGFGHFFSAEKYRALYGALAGVVFVLIGIYFISVTFFAWAQCLYAVTKVDVAALERLFLGSEGQGANRLENLAFSGINRLLDKYGQSLPAGSVLIHQGETGNLSYYLYSGRVALYKDGPHGSPLGHIEQGELFGEMAYLLGEPRSATVVAETDITVLALPPQLLEELMRYSAPFSRRIIGSLCQRLKVMNQAK</sequence>
<feature type="transmembrane region" description="Helical" evidence="6">
    <location>
        <begin position="181"/>
        <end position="203"/>
    </location>
</feature>
<dbReference type="InterPro" id="IPR017039">
    <property type="entry name" value="Virul_fac_BrkB"/>
</dbReference>
<dbReference type="PRINTS" id="PR00103">
    <property type="entry name" value="CAMPKINASE"/>
</dbReference>
<dbReference type="SMART" id="SM00100">
    <property type="entry name" value="cNMP"/>
    <property type="match status" value="1"/>
</dbReference>
<feature type="transmembrane region" description="Helical" evidence="6">
    <location>
        <begin position="100"/>
        <end position="118"/>
    </location>
</feature>
<feature type="transmembrane region" description="Helical" evidence="6">
    <location>
        <begin position="64"/>
        <end position="80"/>
    </location>
</feature>
<dbReference type="EMBL" id="SLZY01000009">
    <property type="protein sequence ID" value="TCS71502.1"/>
    <property type="molecule type" value="Genomic_DNA"/>
</dbReference>
<dbReference type="AlphaFoldDB" id="A0A4R3JUQ2"/>
<keyword evidence="3 6" id="KW-0812">Transmembrane</keyword>
<proteinExistence type="predicted"/>
<dbReference type="GO" id="GO:0005886">
    <property type="term" value="C:plasma membrane"/>
    <property type="evidence" value="ECO:0007669"/>
    <property type="project" value="UniProtKB-SubCell"/>
</dbReference>
<dbReference type="Pfam" id="PF00027">
    <property type="entry name" value="cNMP_binding"/>
    <property type="match status" value="1"/>
</dbReference>
<evidence type="ECO:0000256" key="1">
    <source>
        <dbReference type="ARBA" id="ARBA00004651"/>
    </source>
</evidence>
<dbReference type="PANTHER" id="PTHR30213:SF0">
    <property type="entry name" value="UPF0761 MEMBRANE PROTEIN YIHY"/>
    <property type="match status" value="1"/>
</dbReference>
<dbReference type="InterPro" id="IPR014710">
    <property type="entry name" value="RmlC-like_jellyroll"/>
</dbReference>
<dbReference type="PROSITE" id="PS50042">
    <property type="entry name" value="CNMP_BINDING_3"/>
    <property type="match status" value="1"/>
</dbReference>
<accession>A0A4R3JUQ2</accession>
<dbReference type="InterPro" id="IPR000595">
    <property type="entry name" value="cNMP-bd_dom"/>
</dbReference>
<dbReference type="OrthoDB" id="8562198at2"/>
<evidence type="ECO:0000313" key="9">
    <source>
        <dbReference type="Proteomes" id="UP000295135"/>
    </source>
</evidence>
<dbReference type="Gene3D" id="2.60.120.10">
    <property type="entry name" value="Jelly Rolls"/>
    <property type="match status" value="1"/>
</dbReference>
<comment type="caution">
    <text evidence="8">The sequence shown here is derived from an EMBL/GenBank/DDBJ whole genome shotgun (WGS) entry which is preliminary data.</text>
</comment>
<evidence type="ECO:0000256" key="2">
    <source>
        <dbReference type="ARBA" id="ARBA00022475"/>
    </source>
</evidence>
<keyword evidence="2" id="KW-1003">Cell membrane</keyword>
<name>A0A4R3JUQ2_9PROT</name>
<comment type="subcellular location">
    <subcellularLocation>
        <location evidence="1">Cell membrane</location>
        <topology evidence="1">Multi-pass membrane protein</topology>
    </subcellularLocation>
</comment>
<dbReference type="CDD" id="cd00038">
    <property type="entry name" value="CAP_ED"/>
    <property type="match status" value="1"/>
</dbReference>
<dbReference type="Pfam" id="PF03631">
    <property type="entry name" value="Virul_fac_BrkB"/>
    <property type="match status" value="1"/>
</dbReference>
<protein>
    <submittedName>
        <fullName evidence="8">Membrane protein</fullName>
    </submittedName>
</protein>
<evidence type="ECO:0000256" key="4">
    <source>
        <dbReference type="ARBA" id="ARBA00022989"/>
    </source>
</evidence>
<dbReference type="Proteomes" id="UP000295135">
    <property type="component" value="Unassembled WGS sequence"/>
</dbReference>
<feature type="transmembrane region" description="Helical" evidence="6">
    <location>
        <begin position="244"/>
        <end position="269"/>
    </location>
</feature>